<name>A0A8B7Y914_ACAPL</name>
<reference evidence="5 6" key="1">
    <citation type="submission" date="2025-04" db="UniProtKB">
        <authorList>
            <consortium name="RefSeq"/>
        </authorList>
    </citation>
    <scope>IDENTIFICATION</scope>
</reference>
<evidence type="ECO:0000256" key="1">
    <source>
        <dbReference type="ARBA" id="ARBA00010216"/>
    </source>
</evidence>
<dbReference type="AlphaFoldDB" id="A0A8B7Y914"/>
<dbReference type="Pfam" id="PF21052">
    <property type="entry name" value="EFR3_ARM"/>
    <property type="match status" value="1"/>
</dbReference>
<dbReference type="PANTHER" id="PTHR12444:SF8">
    <property type="entry name" value="PROTEIN EFR3 HOMOLOG CMP44E"/>
    <property type="match status" value="1"/>
</dbReference>
<dbReference type="PANTHER" id="PTHR12444">
    <property type="entry name" value="PROTEIN EFR3 HOMOLOG CMP44E"/>
    <property type="match status" value="1"/>
</dbReference>
<gene>
    <name evidence="5 6" type="primary">LOC110978771</name>
</gene>
<dbReference type="OrthoDB" id="19232at2759"/>
<dbReference type="KEGG" id="aplc:110978771"/>
<dbReference type="Proteomes" id="UP000694845">
    <property type="component" value="Unplaced"/>
</dbReference>
<evidence type="ECO:0000256" key="2">
    <source>
        <dbReference type="SAM" id="Coils"/>
    </source>
</evidence>
<evidence type="ECO:0000256" key="3">
    <source>
        <dbReference type="SAM" id="MobiDB-lite"/>
    </source>
</evidence>
<sequence>MPGLFTSMTHYVYAGCCNCLSSCKPRYKRLVDSIFPANPEDGLVRNNMERLTFYAVSHNEKLDRIGGYLAHRLDRDVYRQRIGYVVISMQALDQLLLACHAQSLNLFVESFLRMVHKLLESNTPELQILGTNSFVKFSQIEEDTPSYHRTYDFFISKFASMCHNNSDHAETRRKIRLAGLKGLQGVVRKTVSDELQVNIWDTTYMDKIVPSFLFNMSEGFDSHESPVHEHPEERPEVLADSCLRDVMRRAAYANIHTVIKPVLKHLDLHELWVPNNFAIKVFKGIMYSIQSQYRYVTPHFLLLHLDEHMKNTPRIKRSIVEVLKEIVAIAADGAVGPSVLEIFNTLLRHLRLSVDERLSGGQASATSSSAERSAASAKKTKKKFDENEEILFEEAIIDTIGAFASILPDYQKIEIMMFIMGKVPMPRDRSSTVLQEEDHPLSLETKGEGDILVQDMLLKSLLEVGTKYTTVSMATTFPASFFQPLLNMSVIPNPGIRVIVQEILHTLVDRHENVIKLYANRGIVKNIADLELKCEKPSRQDIMFMRKHGAEFQWHIFENLIRAKNTTKNFVAIYCTMALLCVELGTDDVLVDLVKLALALQDHTCEPNAKLPLSHLYAIHAIVAQYLNLIGQLTAIPSLCQHISQVIEERRKSAPFLLPPINVEDKVAGMSPSSLAPELLFHVDSISEALASSGHDVTRLSVPYIHVQQPQNVDSRPRSLTEVGSINVDFELLQASPTPGRHLQNSQKRPPEEVTFESLKQVLISGINDSSAEDERQRRLDVLHSFRNSTLDELAAAAETRNEKWQQKLNDILETVTKSPQTPAGSPTRPDPSTPLQFQSIPTYEMKFPELCVY</sequence>
<dbReference type="GeneID" id="110978771"/>
<evidence type="ECO:0000313" key="6">
    <source>
        <dbReference type="RefSeq" id="XP_022089729.1"/>
    </source>
</evidence>
<dbReference type="RefSeq" id="XP_022089729.1">
    <property type="nucleotide sequence ID" value="XM_022234037.1"/>
</dbReference>
<evidence type="ECO:0000313" key="5">
    <source>
        <dbReference type="RefSeq" id="XP_022089728.1"/>
    </source>
</evidence>
<keyword evidence="4" id="KW-1185">Reference proteome</keyword>
<proteinExistence type="inferred from homology"/>
<dbReference type="InterPro" id="IPR049152">
    <property type="entry name" value="EFR3-like_ARM"/>
</dbReference>
<dbReference type="GO" id="GO:0072659">
    <property type="term" value="P:protein localization to plasma membrane"/>
    <property type="evidence" value="ECO:0007669"/>
    <property type="project" value="TreeGrafter"/>
</dbReference>
<organism evidence="4 6">
    <name type="scientific">Acanthaster planci</name>
    <name type="common">Crown-of-thorns starfish</name>
    <dbReference type="NCBI Taxonomy" id="133434"/>
    <lineage>
        <taxon>Eukaryota</taxon>
        <taxon>Metazoa</taxon>
        <taxon>Echinodermata</taxon>
        <taxon>Eleutherozoa</taxon>
        <taxon>Asterozoa</taxon>
        <taxon>Asteroidea</taxon>
        <taxon>Valvatacea</taxon>
        <taxon>Valvatida</taxon>
        <taxon>Acanthasteridae</taxon>
        <taxon>Acanthaster</taxon>
    </lineage>
</organism>
<keyword evidence="2" id="KW-0175">Coiled coil</keyword>
<feature type="region of interest" description="Disordered" evidence="3">
    <location>
        <begin position="818"/>
        <end position="838"/>
    </location>
</feature>
<protein>
    <submittedName>
        <fullName evidence="5 6">Protein EFR3 homolog B-like isoform X1</fullName>
    </submittedName>
</protein>
<dbReference type="RefSeq" id="XP_022089728.1">
    <property type="nucleotide sequence ID" value="XM_022234036.1"/>
</dbReference>
<accession>A0A8B7Y914</accession>
<dbReference type="InterPro" id="IPR051851">
    <property type="entry name" value="EFR3_Homologs"/>
</dbReference>
<dbReference type="SUPFAM" id="SSF48371">
    <property type="entry name" value="ARM repeat"/>
    <property type="match status" value="1"/>
</dbReference>
<dbReference type="GO" id="GO:0005886">
    <property type="term" value="C:plasma membrane"/>
    <property type="evidence" value="ECO:0007669"/>
    <property type="project" value="TreeGrafter"/>
</dbReference>
<feature type="coiled-coil region" evidence="2">
    <location>
        <begin position="788"/>
        <end position="815"/>
    </location>
</feature>
<evidence type="ECO:0000313" key="4">
    <source>
        <dbReference type="Proteomes" id="UP000694845"/>
    </source>
</evidence>
<comment type="similarity">
    <text evidence="1">Belongs to the EFR3 family.</text>
</comment>
<dbReference type="InterPro" id="IPR016024">
    <property type="entry name" value="ARM-type_fold"/>
</dbReference>